<keyword evidence="7" id="KW-1185">Reference proteome</keyword>
<dbReference type="RefSeq" id="XP_024593137.1">
    <property type="nucleotide sequence ID" value="XM_024737369.1"/>
</dbReference>
<dbReference type="KEGG" id="nasi:112394580"/>
<dbReference type="Pfam" id="PF15259">
    <property type="entry name" value="GTSE1_N"/>
    <property type="match status" value="1"/>
</dbReference>
<feature type="compositionally biased region" description="Polar residues" evidence="5">
    <location>
        <begin position="333"/>
        <end position="345"/>
    </location>
</feature>
<feature type="region of interest" description="Disordered" evidence="5">
    <location>
        <begin position="290"/>
        <end position="464"/>
    </location>
</feature>
<protein>
    <submittedName>
        <fullName evidence="8">G2 and S phase-expressed protein 1</fullName>
    </submittedName>
</protein>
<comment type="subcellular location">
    <subcellularLocation>
        <location evidence="1">Cytoplasm</location>
        <location evidence="1">Cytoskeleton</location>
    </subcellularLocation>
</comment>
<evidence type="ECO:0000313" key="7">
    <source>
        <dbReference type="Proteomes" id="UP000252040"/>
    </source>
</evidence>
<name>A0A341AUZ9_NEOAA</name>
<dbReference type="FunCoup" id="A0A341AUZ9">
    <property type="interactions" value="669"/>
</dbReference>
<evidence type="ECO:0000256" key="1">
    <source>
        <dbReference type="ARBA" id="ARBA00004245"/>
    </source>
</evidence>
<feature type="region of interest" description="Disordered" evidence="5">
    <location>
        <begin position="91"/>
        <end position="235"/>
    </location>
</feature>
<feature type="compositionally biased region" description="Low complexity" evidence="5">
    <location>
        <begin position="93"/>
        <end position="103"/>
    </location>
</feature>
<evidence type="ECO:0000259" key="6">
    <source>
        <dbReference type="Pfam" id="PF15259"/>
    </source>
</evidence>
<dbReference type="GO" id="GO:0005881">
    <property type="term" value="C:cytoplasmic microtubule"/>
    <property type="evidence" value="ECO:0007669"/>
    <property type="project" value="TreeGrafter"/>
</dbReference>
<keyword evidence="2" id="KW-0963">Cytoplasm</keyword>
<dbReference type="InterPro" id="IPR032768">
    <property type="entry name" value="GTSE1_N"/>
</dbReference>
<dbReference type="InParanoid" id="A0A341AUZ9"/>
<dbReference type="PANTHER" id="PTHR21584">
    <property type="entry name" value="DIFFERENTIAL DISPLAY AND ACTIVATED BY P53 DDA3 /G2 S PHASE EXPRESSED 1"/>
    <property type="match status" value="1"/>
</dbReference>
<keyword evidence="3" id="KW-0597">Phosphoprotein</keyword>
<feature type="compositionally biased region" description="Low complexity" evidence="5">
    <location>
        <begin position="295"/>
        <end position="322"/>
    </location>
</feature>
<dbReference type="STRING" id="1706337.A0A341AUZ9"/>
<dbReference type="GO" id="GO:0008017">
    <property type="term" value="F:microtubule binding"/>
    <property type="evidence" value="ECO:0007669"/>
    <property type="project" value="TreeGrafter"/>
</dbReference>
<proteinExistence type="predicted"/>
<dbReference type="CTD" id="51512"/>
<reference evidence="8" key="1">
    <citation type="submission" date="2025-08" db="UniProtKB">
        <authorList>
            <consortium name="RefSeq"/>
        </authorList>
    </citation>
    <scope>IDENTIFICATION</scope>
    <source>
        <tissue evidence="8">Meat</tissue>
    </source>
</reference>
<dbReference type="AlphaFoldDB" id="A0A341AUZ9"/>
<evidence type="ECO:0000256" key="3">
    <source>
        <dbReference type="ARBA" id="ARBA00022553"/>
    </source>
</evidence>
<feature type="compositionally biased region" description="Polar residues" evidence="5">
    <location>
        <begin position="196"/>
        <end position="206"/>
    </location>
</feature>
<dbReference type="Proteomes" id="UP000252040">
    <property type="component" value="Unplaced"/>
</dbReference>
<gene>
    <name evidence="8" type="primary">GTSE1</name>
</gene>
<dbReference type="GeneID" id="112394580"/>
<keyword evidence="4" id="KW-0206">Cytoskeleton</keyword>
<feature type="region of interest" description="Disordered" evidence="5">
    <location>
        <begin position="534"/>
        <end position="582"/>
    </location>
</feature>
<feature type="compositionally biased region" description="Basic and acidic residues" evidence="5">
    <location>
        <begin position="117"/>
        <end position="143"/>
    </location>
</feature>
<evidence type="ECO:0000313" key="8">
    <source>
        <dbReference type="RefSeq" id="XP_024593137.1"/>
    </source>
</evidence>
<dbReference type="InterPro" id="IPR026657">
    <property type="entry name" value="DDA3/GTSE-1"/>
</dbReference>
<evidence type="ECO:0000256" key="2">
    <source>
        <dbReference type="ARBA" id="ARBA00022490"/>
    </source>
</evidence>
<evidence type="ECO:0000256" key="4">
    <source>
        <dbReference type="ARBA" id="ARBA00023212"/>
    </source>
</evidence>
<organism evidence="7 8">
    <name type="scientific">Neophocaena asiaeorientalis asiaeorientalis</name>
    <name type="common">Yangtze finless porpoise</name>
    <name type="synonym">Neophocaena phocaenoides subsp. asiaeorientalis</name>
    <dbReference type="NCBI Taxonomy" id="1706337"/>
    <lineage>
        <taxon>Eukaryota</taxon>
        <taxon>Metazoa</taxon>
        <taxon>Chordata</taxon>
        <taxon>Craniata</taxon>
        <taxon>Vertebrata</taxon>
        <taxon>Euteleostomi</taxon>
        <taxon>Mammalia</taxon>
        <taxon>Eutheria</taxon>
        <taxon>Laurasiatheria</taxon>
        <taxon>Artiodactyla</taxon>
        <taxon>Whippomorpha</taxon>
        <taxon>Cetacea</taxon>
        <taxon>Odontoceti</taxon>
        <taxon>Phocoenidae</taxon>
        <taxon>Neophocaena</taxon>
    </lineage>
</organism>
<evidence type="ECO:0000256" key="5">
    <source>
        <dbReference type="SAM" id="MobiDB-lite"/>
    </source>
</evidence>
<dbReference type="PANTHER" id="PTHR21584:SF10">
    <property type="entry name" value="G2 AND S PHASE-EXPRESSED PROTEIN 1"/>
    <property type="match status" value="1"/>
</dbReference>
<sequence length="715" mass="75078">MEVPKKNDTLLLADEKFDFDLSLSSSSANEDDEVFLGPVGHKERCIAASLELNRQIPEEPPLPASWSPLTGEKFVEVYKEAHLLALQIQSNSKAKATPAATPKDPGSQGVEGFIQESKLKIHLFERENEAKKSPKSLKRETYHLPDSPSRGPPLWGTQPPSGAALPAARPQTPGPPHASCSSLPVEPGAAHPPDQAGTQKKVTSTLLPRASSLRGKSIPSALEKPMKEKPASPSRMKILNEKDSHSSVPPDKPCAAWDVASLPAGGNHMVQGKRSLPVPNKFGLKKTMLKPPGCAGSLARKSSSGSISGVSASVCASPAAGKAKPRARPSVPADSSQANTSQSGRTGLVLPRLCLQPGPAGVSCRQSQRPGVAEWTAEQSRAPTRAALTQPQSPGQGGPGLNSHLSSSQSSQMNKTGSTRRRDSCLNSKAKVMPTATGQFKIPECSTGEPLDGATPKSCRAQRPQSCTSVGRVAHSTPARWSSASQSLISSVRTPVSTGRRSALPTPASCRLSSLPLATPKTMPRILASSLRVSARRLSSEPQKKSAVRTAPVREGDSRAAAGPSGWSPDGSFPPASAVPQALNFSPEKSDFSFSKSITTEVALDEAQPPEATTPSEDLLVDVKLDQLSVTLRAAATPLGDLPLIDFCKTPEASVALGSGSGPLVDLLTNTPDADRRAVAKPCHEVGQLIDLASPLILLSPEADKENVESPLLKF</sequence>
<accession>A0A341AUZ9</accession>
<feature type="domain" description="G2 and S phase-expressed protein 1 N-terminal" evidence="6">
    <location>
        <begin position="10"/>
        <end position="147"/>
    </location>
</feature>